<dbReference type="AlphaFoldDB" id="A0A2C9LTK2"/>
<sequence length="144" mass="16728">MDHNIDLRLNKDVLMLLENARLETYEKWPNDKTWYCTPEKLAKSGFFFNPSSDSPDNVCCAFCRKELDCWDPDDEPLAEHKKHSPKCLFLTLSCPVENLTAVEFLKLVKDVTVFRASYFFDKAISTFESQAADTRQEIIKHISK</sequence>
<evidence type="ECO:0000313" key="5">
    <source>
        <dbReference type="Proteomes" id="UP001165740"/>
    </source>
</evidence>
<evidence type="ECO:0000256" key="1">
    <source>
        <dbReference type="ARBA" id="ARBA00022723"/>
    </source>
</evidence>
<dbReference type="EnsemblMetazoa" id="BGLB034832-RA">
    <property type="protein sequence ID" value="BGLB034832-PA"/>
    <property type="gene ID" value="BGLB034832"/>
</dbReference>
<keyword evidence="5" id="KW-1185">Reference proteome</keyword>
<evidence type="ECO:0000313" key="3">
    <source>
        <dbReference type="EnsemblMetazoa" id="BGLB034832-PA"/>
    </source>
</evidence>
<dbReference type="PANTHER" id="PTHR46771">
    <property type="entry name" value="DETERIN"/>
    <property type="match status" value="1"/>
</dbReference>
<dbReference type="Proteomes" id="UP000076420">
    <property type="component" value="Unassembled WGS sequence"/>
</dbReference>
<dbReference type="InterPro" id="IPR051190">
    <property type="entry name" value="Baculoviral_IAP"/>
</dbReference>
<organism evidence="3 4">
    <name type="scientific">Biomphalaria glabrata</name>
    <name type="common">Bloodfluke planorb</name>
    <name type="synonym">Freshwater snail</name>
    <dbReference type="NCBI Taxonomy" id="6526"/>
    <lineage>
        <taxon>Eukaryota</taxon>
        <taxon>Metazoa</taxon>
        <taxon>Spiralia</taxon>
        <taxon>Lophotrochozoa</taxon>
        <taxon>Mollusca</taxon>
        <taxon>Gastropoda</taxon>
        <taxon>Heterobranchia</taxon>
        <taxon>Euthyneura</taxon>
        <taxon>Panpulmonata</taxon>
        <taxon>Hygrophila</taxon>
        <taxon>Lymnaeoidea</taxon>
        <taxon>Planorbidae</taxon>
        <taxon>Biomphalaria</taxon>
    </lineage>
</organism>
<reference evidence="6" key="2">
    <citation type="submission" date="2025-04" db="UniProtKB">
        <authorList>
            <consortium name="RefSeq"/>
        </authorList>
    </citation>
    <scope>IDENTIFICATION</scope>
</reference>
<dbReference type="SUPFAM" id="SSF57924">
    <property type="entry name" value="Inhibitor of apoptosis (IAP) repeat"/>
    <property type="match status" value="1"/>
</dbReference>
<dbReference type="PANTHER" id="PTHR46771:SF5">
    <property type="entry name" value="DETERIN"/>
    <property type="match status" value="1"/>
</dbReference>
<evidence type="ECO:0000313" key="4">
    <source>
        <dbReference type="Proteomes" id="UP000076420"/>
    </source>
</evidence>
<keyword evidence="2" id="KW-0862">Zinc</keyword>
<accession>A0A2C9LTK2</accession>
<evidence type="ECO:0000256" key="2">
    <source>
        <dbReference type="ARBA" id="ARBA00022833"/>
    </source>
</evidence>
<dbReference type="OMA" id="HAPQCEF"/>
<dbReference type="KEGG" id="bgt:106053274"/>
<dbReference type="VEuPathDB" id="VectorBase:BGLB034832"/>
<dbReference type="GO" id="GO:0046872">
    <property type="term" value="F:metal ion binding"/>
    <property type="evidence" value="ECO:0007669"/>
    <property type="project" value="UniProtKB-KW"/>
</dbReference>
<dbReference type="Proteomes" id="UP001165740">
    <property type="component" value="Chromosome 2"/>
</dbReference>
<proteinExistence type="predicted"/>
<dbReference type="CDD" id="cd00022">
    <property type="entry name" value="BIR"/>
    <property type="match status" value="1"/>
</dbReference>
<evidence type="ECO:0000313" key="6">
    <source>
        <dbReference type="RefSeq" id="XP_055876478.1"/>
    </source>
</evidence>
<reference evidence="3" key="1">
    <citation type="submission" date="2020-05" db="UniProtKB">
        <authorList>
            <consortium name="EnsemblMetazoa"/>
        </authorList>
    </citation>
    <scope>IDENTIFICATION</scope>
    <source>
        <strain evidence="3">BB02</strain>
    </source>
</reference>
<dbReference type="VEuPathDB" id="VectorBase:BGLAX_027631"/>
<dbReference type="Gene3D" id="1.10.1170.10">
    <property type="entry name" value="Inhibitor Of Apoptosis Protein (2mihbC-IAP-1), Chain A"/>
    <property type="match status" value="1"/>
</dbReference>
<dbReference type="OrthoDB" id="2196114at2759"/>
<dbReference type="Pfam" id="PF00653">
    <property type="entry name" value="BIR"/>
    <property type="match status" value="1"/>
</dbReference>
<dbReference type="SMART" id="SM00238">
    <property type="entry name" value="BIR"/>
    <property type="match status" value="1"/>
</dbReference>
<dbReference type="RefSeq" id="XP_055876478.1">
    <property type="nucleotide sequence ID" value="XM_056020503.1"/>
</dbReference>
<dbReference type="STRING" id="6526.A0A2C9LTK2"/>
<gene>
    <name evidence="3" type="primary">106053274</name>
    <name evidence="6" type="synonym">LOC106053274</name>
</gene>
<dbReference type="InterPro" id="IPR001370">
    <property type="entry name" value="BIR_rpt"/>
</dbReference>
<name>A0A2C9LTK2_BIOGL</name>
<protein>
    <submittedName>
        <fullName evidence="6">Baculoviral IAP repeat-containing protein 5-like</fullName>
    </submittedName>
</protein>
<keyword evidence="1" id="KW-0479">Metal-binding</keyword>
<dbReference type="PROSITE" id="PS50143">
    <property type="entry name" value="BIR_REPEAT_2"/>
    <property type="match status" value="1"/>
</dbReference>